<evidence type="ECO:0000313" key="1">
    <source>
        <dbReference type="EMBL" id="KFM82880.1"/>
    </source>
</evidence>
<reference evidence="1 2" key="1">
    <citation type="submission" date="2013-11" db="EMBL/GenBank/DDBJ databases">
        <title>Genome sequencing of Stegodyphus mimosarum.</title>
        <authorList>
            <person name="Bechsgaard J."/>
        </authorList>
    </citation>
    <scope>NUCLEOTIDE SEQUENCE [LARGE SCALE GENOMIC DNA]</scope>
</reference>
<organism evidence="1 2">
    <name type="scientific">Stegodyphus mimosarum</name>
    <name type="common">African social velvet spider</name>
    <dbReference type="NCBI Taxonomy" id="407821"/>
    <lineage>
        <taxon>Eukaryota</taxon>
        <taxon>Metazoa</taxon>
        <taxon>Ecdysozoa</taxon>
        <taxon>Arthropoda</taxon>
        <taxon>Chelicerata</taxon>
        <taxon>Arachnida</taxon>
        <taxon>Araneae</taxon>
        <taxon>Araneomorphae</taxon>
        <taxon>Entelegynae</taxon>
        <taxon>Eresoidea</taxon>
        <taxon>Eresidae</taxon>
        <taxon>Stegodyphus</taxon>
    </lineage>
</organism>
<accession>A0A087UZU1</accession>
<dbReference type="AlphaFoldDB" id="A0A087UZU1"/>
<proteinExistence type="predicted"/>
<dbReference type="Proteomes" id="UP000054359">
    <property type="component" value="Unassembled WGS sequence"/>
</dbReference>
<protein>
    <submittedName>
        <fullName evidence="1">Uncharacterized protein</fullName>
    </submittedName>
</protein>
<dbReference type="EMBL" id="KK122513">
    <property type="protein sequence ID" value="KFM82880.1"/>
    <property type="molecule type" value="Genomic_DNA"/>
</dbReference>
<keyword evidence="2" id="KW-1185">Reference proteome</keyword>
<feature type="non-terminal residue" evidence="1">
    <location>
        <position position="219"/>
    </location>
</feature>
<dbReference type="OrthoDB" id="2314520at2759"/>
<evidence type="ECO:0000313" key="2">
    <source>
        <dbReference type="Proteomes" id="UP000054359"/>
    </source>
</evidence>
<sequence>MFGIQVENSESLTEITPSFDSNNWNQMKSISNGEIISLDLLGRVAVNGAFRCLCFILKIISAEILLLCAKCSRNSRENCTCWAPYVLKTRVSMLIDDGSKEMYAHCSDKTAKKILMLEEDKWDIFVSFVEQEQKVLTYHNKMPKEQILLLPLINQVFCAYCSSKLLCRQILLNCETFPIKDRQKENFNSVWCNDVVDFTTKDLMMEFYMRLKGIKTGVT</sequence>
<gene>
    <name evidence="1" type="ORF">X975_19945</name>
</gene>
<name>A0A087UZU1_STEMI</name>